<dbReference type="InterPro" id="IPR007236">
    <property type="entry name" value="SlyX"/>
</dbReference>
<dbReference type="KEGG" id="kma:B9H00_12405"/>
<evidence type="ECO:0000313" key="1">
    <source>
        <dbReference type="EMBL" id="ART63754.1"/>
    </source>
</evidence>
<dbReference type="EMBL" id="CP021358">
    <property type="protein sequence ID" value="ART63754.1"/>
    <property type="molecule type" value="Genomic_DNA"/>
</dbReference>
<dbReference type="Proteomes" id="UP000194457">
    <property type="component" value="Chromosome"/>
</dbReference>
<gene>
    <name evidence="1" type="ORF">B9H00_12405</name>
</gene>
<dbReference type="PANTHER" id="PTHR36508:SF1">
    <property type="entry name" value="PROTEIN SLYX"/>
    <property type="match status" value="1"/>
</dbReference>
<organism evidence="1 2">
    <name type="scientific">Kushneria marisflavi</name>
    <dbReference type="NCBI Taxonomy" id="157779"/>
    <lineage>
        <taxon>Bacteria</taxon>
        <taxon>Pseudomonadati</taxon>
        <taxon>Pseudomonadota</taxon>
        <taxon>Gammaproteobacteria</taxon>
        <taxon>Oceanospirillales</taxon>
        <taxon>Halomonadaceae</taxon>
        <taxon>Kushneria</taxon>
    </lineage>
</organism>
<reference evidence="1 2" key="1">
    <citation type="submission" date="2017-05" db="EMBL/GenBank/DDBJ databases">
        <authorList>
            <person name="Song R."/>
            <person name="Chenine A.L."/>
            <person name="Ruprecht R.M."/>
        </authorList>
    </citation>
    <scope>NUCLEOTIDE SEQUENCE [LARGE SCALE GENOMIC DNA]</scope>
    <source>
        <strain evidence="1">SW32</strain>
    </source>
</reference>
<dbReference type="Gene3D" id="1.20.5.300">
    <property type="match status" value="1"/>
</dbReference>
<evidence type="ECO:0000313" key="2">
    <source>
        <dbReference type="Proteomes" id="UP000194457"/>
    </source>
</evidence>
<name>A0A240UQJ2_9GAMM</name>
<sequence>MNTPPQQADSNMHIDTTLKQVIERANDLESRLAWQEDWLERLDKALITQNATIERLERLCNLMAQRLGEQRESLESIQSDSAQERPPHY</sequence>
<proteinExistence type="predicted"/>
<dbReference type="PANTHER" id="PTHR36508">
    <property type="entry name" value="PROTEIN SLYX"/>
    <property type="match status" value="1"/>
</dbReference>
<keyword evidence="2" id="KW-1185">Reference proteome</keyword>
<accession>A0A240UQJ2</accession>
<protein>
    <submittedName>
        <fullName evidence="1">Uncharacterized protein</fullName>
    </submittedName>
</protein>
<dbReference type="Pfam" id="PF04102">
    <property type="entry name" value="SlyX"/>
    <property type="match status" value="1"/>
</dbReference>
<dbReference type="AlphaFoldDB" id="A0A240UQJ2"/>